<dbReference type="EMBL" id="WUPT01000001">
    <property type="protein sequence ID" value="MXQ06946.1"/>
    <property type="molecule type" value="Genomic_DNA"/>
</dbReference>
<dbReference type="PANTHER" id="PTHR47529:SF1">
    <property type="entry name" value="PERIPLASMIC CHAPERONE PPID"/>
    <property type="match status" value="1"/>
</dbReference>
<keyword evidence="5" id="KW-0472">Membrane</keyword>
<dbReference type="SUPFAM" id="SSF109998">
    <property type="entry name" value="Triger factor/SurA peptide-binding domain-like"/>
    <property type="match status" value="1"/>
</dbReference>
<keyword evidence="6" id="KW-0143">Chaperone</keyword>
<evidence type="ECO:0000256" key="6">
    <source>
        <dbReference type="ARBA" id="ARBA00023186"/>
    </source>
</evidence>
<dbReference type="AlphaFoldDB" id="A0A7C9IR17"/>
<keyword evidence="3" id="KW-0812">Transmembrane</keyword>
<dbReference type="Proteomes" id="UP000480350">
    <property type="component" value="Unassembled WGS sequence"/>
</dbReference>
<evidence type="ECO:0000256" key="1">
    <source>
        <dbReference type="ARBA" id="ARBA00004401"/>
    </source>
</evidence>
<keyword evidence="10" id="KW-1185">Reference proteome</keyword>
<sequence>MAKKKGASAGVWVILILLILGLAGFGATSFSGSQQTVATVGDVEIDANDYVRAVDNQLRAFSQATGQPLSFSQARMIGLDSAALGTLVSRAALENEARALGVSLGDETVAQEIAQTRRFQDGTGNFNRETYEFALREIGSSARDYEAEVRSTLASGLLQASVGGGVIAPDIFVDTLFTYARETRDVTWARLTANDLAEPLPEPSEDVLRAFHEEYAERFTRPETKVIDYALLTPDMIADEIEVDESEVRALYDARIEEFVQPERRLIERLVFQTDDAAAEALARIDGGSASFDDLIEERGLSLDDADLGDLAREDLPTEAAEVLFGTEEPGVFGPLPSSLGPALYRMNAILSAQETSFEEAEEELSREAASDRARRIILESVASVEDLLAGGADIPALVERTDMEAGRIDFNDEVFEGVAAYTAFREAAEAAQPGDFAELVELDEGGIAVISVAEVLEPELRPFAVVRDEVIAAWEMVETEKALTARAAELVAALENGAEMAGLGLNLGTDRGVERQGFVPGTPPDFNETVFGMEPDDLATLSADGDAWIIRLDAINQPDPDAPEAASVLARFGVETAREMQTSLIQAFTQSVIRGSDVRINQAVIDAVHAQIP</sequence>
<proteinExistence type="inferred from homology"/>
<dbReference type="GO" id="GO:0005886">
    <property type="term" value="C:plasma membrane"/>
    <property type="evidence" value="ECO:0007669"/>
    <property type="project" value="UniProtKB-SubCell"/>
</dbReference>
<dbReference type="InterPro" id="IPR027304">
    <property type="entry name" value="Trigger_fact/SurA_dom_sf"/>
</dbReference>
<dbReference type="InterPro" id="IPR052029">
    <property type="entry name" value="PpiD_chaperone"/>
</dbReference>
<dbReference type="Pfam" id="PF13624">
    <property type="entry name" value="SurA_N_3"/>
    <property type="match status" value="1"/>
</dbReference>
<dbReference type="GO" id="GO:0003755">
    <property type="term" value="F:peptidyl-prolyl cis-trans isomerase activity"/>
    <property type="evidence" value="ECO:0007669"/>
    <property type="project" value="InterPro"/>
</dbReference>
<dbReference type="RefSeq" id="WP_160762856.1">
    <property type="nucleotide sequence ID" value="NZ_WUPT01000001.1"/>
</dbReference>
<evidence type="ECO:0000313" key="10">
    <source>
        <dbReference type="Proteomes" id="UP000480350"/>
    </source>
</evidence>
<accession>A0A7C9IR17</accession>
<reference evidence="9 10" key="2">
    <citation type="submission" date="2020-03" db="EMBL/GenBank/DDBJ databases">
        <title>Kangsaoukella pontilimi gen. nov., sp. nov., a new member of the family Rhodobacteraceae isolated from a tidal mudflat.</title>
        <authorList>
            <person name="Kim I.S."/>
        </authorList>
    </citation>
    <scope>NUCLEOTIDE SEQUENCE [LARGE SCALE GENOMIC DNA]</scope>
    <source>
        <strain evidence="9 10">GH1-50</strain>
    </source>
</reference>
<evidence type="ECO:0000256" key="4">
    <source>
        <dbReference type="ARBA" id="ARBA00022989"/>
    </source>
</evidence>
<dbReference type="PANTHER" id="PTHR47529">
    <property type="entry name" value="PEPTIDYL-PROLYL CIS-TRANS ISOMERASE D"/>
    <property type="match status" value="1"/>
</dbReference>
<evidence type="ECO:0000256" key="7">
    <source>
        <dbReference type="ARBA" id="ARBA00038408"/>
    </source>
</evidence>
<evidence type="ECO:0000256" key="2">
    <source>
        <dbReference type="ARBA" id="ARBA00022475"/>
    </source>
</evidence>
<keyword evidence="9" id="KW-0413">Isomerase</keyword>
<evidence type="ECO:0000256" key="3">
    <source>
        <dbReference type="ARBA" id="ARBA00022692"/>
    </source>
</evidence>
<evidence type="ECO:0000256" key="5">
    <source>
        <dbReference type="ARBA" id="ARBA00023136"/>
    </source>
</evidence>
<dbReference type="Pfam" id="PF13145">
    <property type="entry name" value="Rotamase_2"/>
    <property type="match status" value="1"/>
</dbReference>
<comment type="caution">
    <text evidence="9">The sequence shown here is derived from an EMBL/GenBank/DDBJ whole genome shotgun (WGS) entry which is preliminary data.</text>
</comment>
<evidence type="ECO:0000313" key="9">
    <source>
        <dbReference type="EMBL" id="MXQ06946.1"/>
    </source>
</evidence>
<dbReference type="InterPro" id="IPR000297">
    <property type="entry name" value="PPIase_PpiC"/>
</dbReference>
<protein>
    <submittedName>
        <fullName evidence="9">Peptidylprolyl isomerase</fullName>
    </submittedName>
</protein>
<comment type="subcellular location">
    <subcellularLocation>
        <location evidence="1">Cell membrane</location>
        <topology evidence="1">Single-pass type II membrane protein</topology>
    </subcellularLocation>
</comment>
<keyword evidence="2" id="KW-1003">Cell membrane</keyword>
<organism evidence="9 10">
    <name type="scientific">Kangsaoukella pontilimi</name>
    <dbReference type="NCBI Taxonomy" id="2691042"/>
    <lineage>
        <taxon>Bacteria</taxon>
        <taxon>Pseudomonadati</taxon>
        <taxon>Pseudomonadota</taxon>
        <taxon>Alphaproteobacteria</taxon>
        <taxon>Rhodobacterales</taxon>
        <taxon>Paracoccaceae</taxon>
        <taxon>Kangsaoukella</taxon>
    </lineage>
</organism>
<evidence type="ECO:0000259" key="8">
    <source>
        <dbReference type="Pfam" id="PF13145"/>
    </source>
</evidence>
<dbReference type="SUPFAM" id="SSF54534">
    <property type="entry name" value="FKBP-like"/>
    <property type="match status" value="1"/>
</dbReference>
<reference evidence="9 10" key="1">
    <citation type="submission" date="2019-12" db="EMBL/GenBank/DDBJ databases">
        <authorList>
            <person name="Lee S.D."/>
        </authorList>
    </citation>
    <scope>NUCLEOTIDE SEQUENCE [LARGE SCALE GENOMIC DNA]</scope>
    <source>
        <strain evidence="9 10">GH1-50</strain>
    </source>
</reference>
<keyword evidence="4" id="KW-1133">Transmembrane helix</keyword>
<feature type="domain" description="PpiC" evidence="8">
    <location>
        <begin position="243"/>
        <end position="363"/>
    </location>
</feature>
<name>A0A7C9IR17_9RHOB</name>
<dbReference type="Gene3D" id="1.10.4030.10">
    <property type="entry name" value="Porin chaperone SurA, peptide-binding domain"/>
    <property type="match status" value="1"/>
</dbReference>
<gene>
    <name evidence="9" type="ORF">GQ651_03705</name>
</gene>
<comment type="similarity">
    <text evidence="7">Belongs to the PpiD chaperone family.</text>
</comment>